<dbReference type="InterPro" id="IPR017932">
    <property type="entry name" value="GATase_2_dom"/>
</dbReference>
<feature type="domain" description="Glutamine amidotransferase type-2" evidence="8">
    <location>
        <begin position="2"/>
        <end position="217"/>
    </location>
</feature>
<dbReference type="PIRSF" id="PIRSF001589">
    <property type="entry name" value="Asn_synthetase_glu-h"/>
    <property type="match status" value="1"/>
</dbReference>
<evidence type="ECO:0000313" key="10">
    <source>
        <dbReference type="Proteomes" id="UP001652564"/>
    </source>
</evidence>
<comment type="pathway">
    <text evidence="1">Amino-acid biosynthesis; L-asparagine biosynthesis; L-asparagine from L-aspartate (L-Gln route): step 1/1.</text>
</comment>
<dbReference type="SUPFAM" id="SSF56235">
    <property type="entry name" value="N-terminal nucleophile aminohydrolases (Ntn hydrolases)"/>
    <property type="match status" value="1"/>
</dbReference>
<dbReference type="PANTHER" id="PTHR43284:SF1">
    <property type="entry name" value="ASPARAGINE SYNTHETASE"/>
    <property type="match status" value="1"/>
</dbReference>
<dbReference type="SUPFAM" id="SSF52402">
    <property type="entry name" value="Adenine nucleotide alpha hydrolases-like"/>
    <property type="match status" value="1"/>
</dbReference>
<evidence type="ECO:0000256" key="5">
    <source>
        <dbReference type="ARBA" id="ARBA00022840"/>
    </source>
</evidence>
<evidence type="ECO:0000256" key="6">
    <source>
        <dbReference type="ARBA" id="ARBA00022962"/>
    </source>
</evidence>
<comment type="similarity">
    <text evidence="2">Belongs to the asparagine synthetase family.</text>
</comment>
<sequence>MCGICGIMAIGSGLGSGDISLLETMTDTMAHRGPNDRGTWAEGPVGFGHRRLSVIDLSSAGHQPMGNEDGAVMMTYNGEVYNFRELKAKHRLEEKGHVFKSLTDSEVIIHLFEELGPAIAAELSGMFALAIWDRKTGMLHLMRDRYGIKPLFYQQDGAYFRFGSEIKAIIADARVPRHPSLQALHDFLTLNYVPDQQTAFEGIHEVPPGHVLSVAPDGTTTLTRYWDLDFTASDAITEEEAVAESFRLMDESLARHLIADVPVGIFLSGGLDSSTLVALMSKQTNARLHTYSVGFEDDSFNELPYARIVAEHFKTAHREVIVTADMVRELLPKSIAFIDEPYGDGSAIPTYCVSELAKDEVVVVLSGEGGDEVFAGYDTYAAYKTYRMARRVPGFIRNGIIAPLAQLLPVSDKKLSFEFKLKRFLGGLDLPPEEAHLWWRIVLTEAQKFGMYSDRVRKELDAQPTVRHFRERFARCGADEVLSRLMYIDSTLFLPDDLMIKNDRMTMAHSLEARVPFTDPELTGYLGRVPPALKMKNGRKKHLMRRAMEGHLPQAILDKKKVGLEMPYSRWLKTDLADMVHHYLGEERMRKLDIFRPEAVKQLVDEHMASKRDHGRALWGMLNFSMWHEMYIE</sequence>
<dbReference type="NCBIfam" id="TIGR01536">
    <property type="entry name" value="asn_synth_AEB"/>
    <property type="match status" value="1"/>
</dbReference>
<dbReference type="PANTHER" id="PTHR43284">
    <property type="entry name" value="ASPARAGINE SYNTHETASE (GLUTAMINE-HYDROLYZING)"/>
    <property type="match status" value="1"/>
</dbReference>
<reference evidence="9 10" key="1">
    <citation type="submission" date="2022-10" db="EMBL/GenBank/DDBJ databases">
        <title>Defluviimonas sp. nov., isolated from ocean surface sediments.</title>
        <authorList>
            <person name="He W."/>
            <person name="Wang L."/>
            <person name="Zhang D.-F."/>
        </authorList>
    </citation>
    <scope>NUCLEOTIDE SEQUENCE [LARGE SCALE GENOMIC DNA]</scope>
    <source>
        <strain evidence="9 10">WL0050</strain>
    </source>
</reference>
<dbReference type="GO" id="GO:0004066">
    <property type="term" value="F:asparagine synthase (glutamine-hydrolyzing) activity"/>
    <property type="evidence" value="ECO:0007669"/>
    <property type="project" value="UniProtKB-EC"/>
</dbReference>
<keyword evidence="6" id="KW-0315">Glutamine amidotransferase</keyword>
<dbReference type="CDD" id="cd01991">
    <property type="entry name" value="Asn_synthase_B_C"/>
    <property type="match status" value="1"/>
</dbReference>
<evidence type="ECO:0000313" key="9">
    <source>
        <dbReference type="EMBL" id="MCV2871485.1"/>
    </source>
</evidence>
<evidence type="ECO:0000256" key="2">
    <source>
        <dbReference type="ARBA" id="ARBA00005752"/>
    </source>
</evidence>
<dbReference type="PROSITE" id="PS51278">
    <property type="entry name" value="GATASE_TYPE_2"/>
    <property type="match status" value="1"/>
</dbReference>
<organism evidence="9 10">
    <name type="scientific">Albidovulum litorale</name>
    <dbReference type="NCBI Taxonomy" id="2984134"/>
    <lineage>
        <taxon>Bacteria</taxon>
        <taxon>Pseudomonadati</taxon>
        <taxon>Pseudomonadota</taxon>
        <taxon>Alphaproteobacteria</taxon>
        <taxon>Rhodobacterales</taxon>
        <taxon>Paracoccaceae</taxon>
        <taxon>Albidovulum</taxon>
    </lineage>
</organism>
<dbReference type="CDD" id="cd00712">
    <property type="entry name" value="AsnB"/>
    <property type="match status" value="1"/>
</dbReference>
<evidence type="ECO:0000256" key="1">
    <source>
        <dbReference type="ARBA" id="ARBA00005187"/>
    </source>
</evidence>
<accession>A0ABT2ZK30</accession>
<keyword evidence="5" id="KW-0067">ATP-binding</keyword>
<dbReference type="InterPro" id="IPR001962">
    <property type="entry name" value="Asn_synthase"/>
</dbReference>
<dbReference type="Pfam" id="PF00733">
    <property type="entry name" value="Asn_synthase"/>
    <property type="match status" value="1"/>
</dbReference>
<evidence type="ECO:0000256" key="4">
    <source>
        <dbReference type="ARBA" id="ARBA00022741"/>
    </source>
</evidence>
<comment type="catalytic activity">
    <reaction evidence="7">
        <text>L-aspartate + L-glutamine + ATP + H2O = L-asparagine + L-glutamate + AMP + diphosphate + H(+)</text>
        <dbReference type="Rhea" id="RHEA:12228"/>
        <dbReference type="ChEBI" id="CHEBI:15377"/>
        <dbReference type="ChEBI" id="CHEBI:15378"/>
        <dbReference type="ChEBI" id="CHEBI:29985"/>
        <dbReference type="ChEBI" id="CHEBI:29991"/>
        <dbReference type="ChEBI" id="CHEBI:30616"/>
        <dbReference type="ChEBI" id="CHEBI:33019"/>
        <dbReference type="ChEBI" id="CHEBI:58048"/>
        <dbReference type="ChEBI" id="CHEBI:58359"/>
        <dbReference type="ChEBI" id="CHEBI:456215"/>
        <dbReference type="EC" id="6.3.5.4"/>
    </reaction>
</comment>
<dbReference type="RefSeq" id="WP_263738654.1">
    <property type="nucleotide sequence ID" value="NZ_JAOWKZ010000001.1"/>
</dbReference>
<dbReference type="Gene3D" id="3.60.20.10">
    <property type="entry name" value="Glutamine Phosphoribosylpyrophosphate, subunit 1, domain 1"/>
    <property type="match status" value="1"/>
</dbReference>
<evidence type="ECO:0000256" key="3">
    <source>
        <dbReference type="ARBA" id="ARBA00012737"/>
    </source>
</evidence>
<dbReference type="Pfam" id="PF13522">
    <property type="entry name" value="GATase_6"/>
    <property type="match status" value="1"/>
</dbReference>
<dbReference type="Proteomes" id="UP001652564">
    <property type="component" value="Unassembled WGS sequence"/>
</dbReference>
<dbReference type="EMBL" id="JAOWKZ010000001">
    <property type="protein sequence ID" value="MCV2871485.1"/>
    <property type="molecule type" value="Genomic_DNA"/>
</dbReference>
<dbReference type="EC" id="6.3.5.4" evidence="3"/>
<dbReference type="InterPro" id="IPR014729">
    <property type="entry name" value="Rossmann-like_a/b/a_fold"/>
</dbReference>
<dbReference type="InterPro" id="IPR051786">
    <property type="entry name" value="ASN_synthetase/amidase"/>
</dbReference>
<keyword evidence="4" id="KW-0547">Nucleotide-binding</keyword>
<dbReference type="Gene3D" id="3.40.50.620">
    <property type="entry name" value="HUPs"/>
    <property type="match status" value="2"/>
</dbReference>
<protein>
    <recommendedName>
        <fullName evidence="3">asparagine synthase (glutamine-hydrolyzing)</fullName>
        <ecNumber evidence="3">6.3.5.4</ecNumber>
    </recommendedName>
</protein>
<dbReference type="InterPro" id="IPR029055">
    <property type="entry name" value="Ntn_hydrolases_N"/>
</dbReference>
<gene>
    <name evidence="9" type="primary">asnB</name>
    <name evidence="9" type="ORF">OEZ71_04160</name>
</gene>
<dbReference type="InterPro" id="IPR033738">
    <property type="entry name" value="AsnB_N"/>
</dbReference>
<proteinExistence type="inferred from homology"/>
<name>A0ABT2ZK30_9RHOB</name>
<dbReference type="InterPro" id="IPR006426">
    <property type="entry name" value="Asn_synth_AEB"/>
</dbReference>
<keyword evidence="10" id="KW-1185">Reference proteome</keyword>
<keyword evidence="9" id="KW-0436">Ligase</keyword>
<comment type="caution">
    <text evidence="9">The sequence shown here is derived from an EMBL/GenBank/DDBJ whole genome shotgun (WGS) entry which is preliminary data.</text>
</comment>
<evidence type="ECO:0000256" key="7">
    <source>
        <dbReference type="ARBA" id="ARBA00048741"/>
    </source>
</evidence>
<evidence type="ECO:0000259" key="8">
    <source>
        <dbReference type="PROSITE" id="PS51278"/>
    </source>
</evidence>